<organism evidence="1 2">
    <name type="scientific">Entomophthora muscae</name>
    <dbReference type="NCBI Taxonomy" id="34485"/>
    <lineage>
        <taxon>Eukaryota</taxon>
        <taxon>Fungi</taxon>
        <taxon>Fungi incertae sedis</taxon>
        <taxon>Zoopagomycota</taxon>
        <taxon>Entomophthoromycotina</taxon>
        <taxon>Entomophthoromycetes</taxon>
        <taxon>Entomophthorales</taxon>
        <taxon>Entomophthoraceae</taxon>
        <taxon>Entomophthora</taxon>
    </lineage>
</organism>
<evidence type="ECO:0000313" key="2">
    <source>
        <dbReference type="Proteomes" id="UP001165960"/>
    </source>
</evidence>
<keyword evidence="2" id="KW-1185">Reference proteome</keyword>
<evidence type="ECO:0000313" key="1">
    <source>
        <dbReference type="EMBL" id="KAJ9079613.1"/>
    </source>
</evidence>
<comment type="caution">
    <text evidence="1">The sequence shown here is derived from an EMBL/GenBank/DDBJ whole genome shotgun (WGS) entry which is preliminary data.</text>
</comment>
<gene>
    <name evidence="1" type="ORF">DSO57_1033507</name>
</gene>
<reference evidence="1" key="1">
    <citation type="submission" date="2022-04" db="EMBL/GenBank/DDBJ databases">
        <title>Genome of the entomopathogenic fungus Entomophthora muscae.</title>
        <authorList>
            <person name="Elya C."/>
            <person name="Lovett B.R."/>
            <person name="Lee E."/>
            <person name="Macias A.M."/>
            <person name="Hajek A.E."/>
            <person name="De Bivort B.L."/>
            <person name="Kasson M.T."/>
            <person name="De Fine Licht H.H."/>
            <person name="Stajich J.E."/>
        </authorList>
    </citation>
    <scope>NUCLEOTIDE SEQUENCE</scope>
    <source>
        <strain evidence="1">Berkeley</strain>
    </source>
</reference>
<accession>A0ACC2TXX5</accession>
<proteinExistence type="predicted"/>
<sequence length="214" mass="23509">MLVSPSVLCNNIATAALANPSLPSLEKTDVITNELFVEDETIDPLHQVVSNDVCAVLTQSQKAALEKEGEAIVARPYTQQIMEMNSGEPLQSEDTPCLENVSITLPLKEMASHYPGVIDSLMQFVKASNNPLIHLVNKNSTYSDYTYCDILIKKVKVQAIIDSSAPVNTVSPNLAKQLKIAPDVDFVNNMAMQDQHPLFPKECTVHFPCNLDLL</sequence>
<name>A0ACC2TXX5_9FUNG</name>
<dbReference type="Proteomes" id="UP001165960">
    <property type="component" value="Unassembled WGS sequence"/>
</dbReference>
<protein>
    <submittedName>
        <fullName evidence="1">Uncharacterized protein</fullName>
    </submittedName>
</protein>
<dbReference type="EMBL" id="QTSX02001685">
    <property type="protein sequence ID" value="KAJ9079613.1"/>
    <property type="molecule type" value="Genomic_DNA"/>
</dbReference>